<keyword evidence="2" id="KW-0812">Transmembrane</keyword>
<feature type="region of interest" description="Disordered" evidence="1">
    <location>
        <begin position="789"/>
        <end position="842"/>
    </location>
</feature>
<evidence type="ECO:0000256" key="2">
    <source>
        <dbReference type="SAM" id="Phobius"/>
    </source>
</evidence>
<feature type="compositionally biased region" description="Basic and acidic residues" evidence="1">
    <location>
        <begin position="812"/>
        <end position="830"/>
    </location>
</feature>
<dbReference type="AlphaFoldDB" id="A0AAE3G2K0"/>
<evidence type="ECO:0000256" key="3">
    <source>
        <dbReference type="SAM" id="SignalP"/>
    </source>
</evidence>
<feature type="transmembrane region" description="Helical" evidence="2">
    <location>
        <begin position="68"/>
        <end position="91"/>
    </location>
</feature>
<gene>
    <name evidence="4" type="ORF">J2T57_001354</name>
</gene>
<comment type="caution">
    <text evidence="4">The sequence shown here is derived from an EMBL/GenBank/DDBJ whole genome shotgun (WGS) entry which is preliminary data.</text>
</comment>
<feature type="signal peptide" evidence="3">
    <location>
        <begin position="1"/>
        <end position="23"/>
    </location>
</feature>
<evidence type="ECO:0000313" key="5">
    <source>
        <dbReference type="Proteomes" id="UP001205843"/>
    </source>
</evidence>
<reference evidence="4" key="1">
    <citation type="submission" date="2022-03" db="EMBL/GenBank/DDBJ databases">
        <title>Genomic Encyclopedia of Type Strains, Phase III (KMG-III): the genomes of soil and plant-associated and newly described type strains.</title>
        <authorList>
            <person name="Whitman W."/>
        </authorList>
    </citation>
    <scope>NUCLEOTIDE SEQUENCE</scope>
    <source>
        <strain evidence="4">ANL 6-2</strain>
    </source>
</reference>
<keyword evidence="2" id="KW-1133">Transmembrane helix</keyword>
<feature type="transmembrane region" description="Helical" evidence="2">
    <location>
        <begin position="626"/>
        <end position="650"/>
    </location>
</feature>
<feature type="transmembrane region" description="Helical" evidence="2">
    <location>
        <begin position="716"/>
        <end position="735"/>
    </location>
</feature>
<accession>A0AAE3G2K0</accession>
<organism evidence="4 5">
    <name type="scientific">Natronocella acetinitrilica</name>
    <dbReference type="NCBI Taxonomy" id="414046"/>
    <lineage>
        <taxon>Bacteria</taxon>
        <taxon>Pseudomonadati</taxon>
        <taxon>Pseudomonadota</taxon>
        <taxon>Gammaproteobacteria</taxon>
        <taxon>Chromatiales</taxon>
        <taxon>Ectothiorhodospiraceae</taxon>
        <taxon>Natronocella</taxon>
    </lineage>
</organism>
<protein>
    <submittedName>
        <fullName evidence="4">Conjugal transfer/type IV secretion protein DotA/TraY</fullName>
    </submittedName>
</protein>
<feature type="transmembrane region" description="Helical" evidence="2">
    <location>
        <begin position="670"/>
        <end position="696"/>
    </location>
</feature>
<dbReference type="RefSeq" id="WP_253476117.1">
    <property type="nucleotide sequence ID" value="NZ_JALJXV010000003.1"/>
</dbReference>
<keyword evidence="5" id="KW-1185">Reference proteome</keyword>
<evidence type="ECO:0000313" key="4">
    <source>
        <dbReference type="EMBL" id="MCP1674252.1"/>
    </source>
</evidence>
<proteinExistence type="predicted"/>
<feature type="transmembrane region" description="Helical" evidence="2">
    <location>
        <begin position="598"/>
        <end position="620"/>
    </location>
</feature>
<dbReference type="InterPro" id="IPR027628">
    <property type="entry name" value="DotA_TraY"/>
</dbReference>
<dbReference type="NCBIfam" id="TIGR04346">
    <property type="entry name" value="DotA_TraY"/>
    <property type="match status" value="1"/>
</dbReference>
<dbReference type="EMBL" id="JALJXV010000003">
    <property type="protein sequence ID" value="MCP1674252.1"/>
    <property type="molecule type" value="Genomic_DNA"/>
</dbReference>
<dbReference type="Proteomes" id="UP001205843">
    <property type="component" value="Unassembled WGS sequence"/>
</dbReference>
<feature type="chain" id="PRO_5042215699" evidence="3">
    <location>
        <begin position="24"/>
        <end position="842"/>
    </location>
</feature>
<feature type="compositionally biased region" description="Basic and acidic residues" evidence="1">
    <location>
        <begin position="789"/>
        <end position="803"/>
    </location>
</feature>
<name>A0AAE3G2K0_9GAMM</name>
<keyword evidence="3" id="KW-0732">Signal</keyword>
<sequence length="842" mass="88795">MRRIVFLLLLSVGLVATYSVAHAQADDTFNFVSSDAATWIDRISGVDADNLFTVYMEQIFGTSEQRTLLAQVAGIANVVGLVLAVVILLYVMIGGVVRTAHEGAVLGKNWSSVWLPIRISVGIGLLMPTGEGGLSTAQHMILGLVDVGNRLATIAWNGTVDGLLSGAQISGVVDTGDMDFTETKLQLLVCAESWYQVQQDQGRDARWGFYVARTGDNNRVRRDIQGGIRENGGLQLPADGTITSIAFGDQGRCGSINLHDYAGVVTDGSSEQGAIGQSEQSRNLFNSVAFSPVILRARGNAAVAGGIVVVERLEGLAQIAGAIVTAQDDEYAGRPGLGGGEGVLADNVEYNGASPRVRQIAADIRDFDRNTSNAIIARAMEVIQSDTSYVDGYRDSLKQGGWPMAGAWFLQLDRFQNLASSSVEGVKSSAKYVGNIGNCQGQRSWFSRNSSAGCEAIVKDVSAVSKLVEQAKIERMGSSPTHTDVMAVLGCEGDCTARGIWSNLSGSIARALLDALTGLGTIKNPAVTEFGLSSSMTSDTGITNPFQVVTSLGHGIQTVTTTVTLANIGIAAGAFGASGNVAASFFGAGGLEGAYRAIAPLITGMIVLMFGAGFTLAFVIPFMPATIWIVMLVKYLITVIEGFVAAPLAVAQMVTPEGEGISGTRMERAWALMAAMVARPPLMVVGLVAAMTISYVGFAIMNSIWWTVVDLNTTTGIWEVLAILILYPAMAVMILKKCIEVMATLPDTILTWFSSGVGGAFGGDNGAAGLDQEGTMKTAAGSIHKGAAERAAGKVSSDQKRAESQAQQAAAKRQDQAREEREDRRFDRLADNLANRLGGGRR</sequence>
<keyword evidence="2" id="KW-0472">Membrane</keyword>
<evidence type="ECO:0000256" key="1">
    <source>
        <dbReference type="SAM" id="MobiDB-lite"/>
    </source>
</evidence>